<name>A0A4U5PHY4_STECR</name>
<evidence type="ECO:0000313" key="5">
    <source>
        <dbReference type="Proteomes" id="UP000298663"/>
    </source>
</evidence>
<keyword evidence="3" id="KW-0732">Signal</keyword>
<feature type="signal peptide" evidence="3">
    <location>
        <begin position="1"/>
        <end position="20"/>
    </location>
</feature>
<gene>
    <name evidence="4" type="ORF">L596_010148</name>
</gene>
<proteinExistence type="predicted"/>
<evidence type="ECO:0000256" key="2">
    <source>
        <dbReference type="SAM" id="MobiDB-lite"/>
    </source>
</evidence>
<evidence type="ECO:0000256" key="1">
    <source>
        <dbReference type="SAM" id="Coils"/>
    </source>
</evidence>
<protein>
    <submittedName>
        <fullName evidence="4">Uncharacterized protein</fullName>
    </submittedName>
</protein>
<keyword evidence="5" id="KW-1185">Reference proteome</keyword>
<evidence type="ECO:0000256" key="3">
    <source>
        <dbReference type="SAM" id="SignalP"/>
    </source>
</evidence>
<dbReference type="Proteomes" id="UP000298663">
    <property type="component" value="Unassembled WGS sequence"/>
</dbReference>
<sequence>MRRTLLSSFVLLGCFNAVVAEAPPVVIKGRTFPRCPTEELANNHFYTTTCQGFVRINMYGKTLNSLNAEVDKLLENAKAQQKASDLCEIRSFYINATSHLFMKMPDLTQDLSKIENRNFSFWIADLQGKEGFIPFPPFSEWTFLGNGFARSEFVKMTAEKMIERKAICGPIHWYYRQNEDTIWTNAIQRNSGEYHFTYHRSSGKIRKYFPTADFPINGNCYLRKVRHDLGELPHWFLFPENENLSIADASIRTTTAASTTTVLTMEITSTMAPTDSTTMSTLGASSTTTASTSSAPTSTPSTSADVLRSTDHASTVEADPKDTTAKPQRADEATPGHPNLEVRVEEAPADKSVERAAWSLVISLIFGIFVA</sequence>
<dbReference type="EMBL" id="AZBU02000002">
    <property type="protein sequence ID" value="TKR96073.1"/>
    <property type="molecule type" value="Genomic_DNA"/>
</dbReference>
<keyword evidence="1" id="KW-0175">Coiled coil</keyword>
<reference evidence="4 5" key="2">
    <citation type="journal article" date="2019" name="G3 (Bethesda)">
        <title>Hybrid Assembly of the Genome of the Entomopathogenic Nematode Steinernema carpocapsae Identifies the X-Chromosome.</title>
        <authorList>
            <person name="Serra L."/>
            <person name="Macchietto M."/>
            <person name="Macias-Munoz A."/>
            <person name="McGill C.J."/>
            <person name="Rodriguez I.M."/>
            <person name="Rodriguez B."/>
            <person name="Murad R."/>
            <person name="Mortazavi A."/>
        </authorList>
    </citation>
    <scope>NUCLEOTIDE SEQUENCE [LARGE SCALE GENOMIC DNA]</scope>
    <source>
        <strain evidence="4 5">ALL</strain>
    </source>
</reference>
<accession>A0A4U5PHY4</accession>
<feature type="compositionally biased region" description="Basic and acidic residues" evidence="2">
    <location>
        <begin position="318"/>
        <end position="342"/>
    </location>
</feature>
<feature type="region of interest" description="Disordered" evidence="2">
    <location>
        <begin position="269"/>
        <end position="342"/>
    </location>
</feature>
<dbReference type="AlphaFoldDB" id="A0A4U5PHY4"/>
<feature type="chain" id="PRO_5020668107" evidence="3">
    <location>
        <begin position="21"/>
        <end position="371"/>
    </location>
</feature>
<organism evidence="4 5">
    <name type="scientific">Steinernema carpocapsae</name>
    <name type="common">Entomopathogenic nematode</name>
    <dbReference type="NCBI Taxonomy" id="34508"/>
    <lineage>
        <taxon>Eukaryota</taxon>
        <taxon>Metazoa</taxon>
        <taxon>Ecdysozoa</taxon>
        <taxon>Nematoda</taxon>
        <taxon>Chromadorea</taxon>
        <taxon>Rhabditida</taxon>
        <taxon>Tylenchina</taxon>
        <taxon>Panagrolaimomorpha</taxon>
        <taxon>Strongyloidoidea</taxon>
        <taxon>Steinernematidae</taxon>
        <taxon>Steinernema</taxon>
    </lineage>
</organism>
<feature type="compositionally biased region" description="Low complexity" evidence="2">
    <location>
        <begin position="276"/>
        <end position="304"/>
    </location>
</feature>
<evidence type="ECO:0000313" key="4">
    <source>
        <dbReference type="EMBL" id="TKR96073.1"/>
    </source>
</evidence>
<feature type="coiled-coil region" evidence="1">
    <location>
        <begin position="56"/>
        <end position="83"/>
    </location>
</feature>
<comment type="caution">
    <text evidence="4">The sequence shown here is derived from an EMBL/GenBank/DDBJ whole genome shotgun (WGS) entry which is preliminary data.</text>
</comment>
<reference evidence="4 5" key="1">
    <citation type="journal article" date="2015" name="Genome Biol.">
        <title>Comparative genomics of Steinernema reveals deeply conserved gene regulatory networks.</title>
        <authorList>
            <person name="Dillman A.R."/>
            <person name="Macchietto M."/>
            <person name="Porter C.F."/>
            <person name="Rogers A."/>
            <person name="Williams B."/>
            <person name="Antoshechkin I."/>
            <person name="Lee M.M."/>
            <person name="Goodwin Z."/>
            <person name="Lu X."/>
            <person name="Lewis E.E."/>
            <person name="Goodrich-Blair H."/>
            <person name="Stock S.P."/>
            <person name="Adams B.J."/>
            <person name="Sternberg P.W."/>
            <person name="Mortazavi A."/>
        </authorList>
    </citation>
    <scope>NUCLEOTIDE SEQUENCE [LARGE SCALE GENOMIC DNA]</scope>
    <source>
        <strain evidence="4 5">ALL</strain>
    </source>
</reference>